<sequence>MIAAGLFYAFHEREMDRKSAELAEIKNHVAAAAVSSMMSNAAFLDSFLPEASNPSSAKMKLDDRFLACFVAFSNLGQLSLQMETIDESDHEAWREIRLGFEKASKLMAGLERSEMDREIYLARINEFATVFLDGMTHMNRNTSTIPHHELNKIREAAIQFNAESFWEILSKT</sequence>
<organism evidence="1 2">
    <name type="scientific">Paenibacillus pasadenensis</name>
    <dbReference type="NCBI Taxonomy" id="217090"/>
    <lineage>
        <taxon>Bacteria</taxon>
        <taxon>Bacillati</taxon>
        <taxon>Bacillota</taxon>
        <taxon>Bacilli</taxon>
        <taxon>Bacillales</taxon>
        <taxon>Paenibacillaceae</taxon>
        <taxon>Paenibacillus</taxon>
    </lineage>
</organism>
<protein>
    <submittedName>
        <fullName evidence="1">Uncharacterized protein</fullName>
    </submittedName>
</protein>
<evidence type="ECO:0000313" key="1">
    <source>
        <dbReference type="EMBL" id="PLT44616.1"/>
    </source>
</evidence>
<dbReference type="Proteomes" id="UP000234789">
    <property type="component" value="Unassembled WGS sequence"/>
</dbReference>
<reference evidence="1 2" key="1">
    <citation type="submission" date="2017-05" db="EMBL/GenBank/DDBJ databases">
        <title>Functional genome analysis of Paenibacillus pasadenensis strain R16: insights on endophytic life style and antifungal activity.</title>
        <authorList>
            <person name="Passera A."/>
            <person name="Marcolungo L."/>
            <person name="Casati P."/>
            <person name="Brasca M."/>
            <person name="Quaglino F."/>
            <person name="Delledonne M."/>
        </authorList>
    </citation>
    <scope>NUCLEOTIDE SEQUENCE [LARGE SCALE GENOMIC DNA]</scope>
    <source>
        <strain evidence="1 2">R16</strain>
    </source>
</reference>
<dbReference type="EMBL" id="NFEZ01000004">
    <property type="protein sequence ID" value="PLT44616.1"/>
    <property type="molecule type" value="Genomic_DNA"/>
</dbReference>
<gene>
    <name evidence="1" type="ORF">B8V81_3047</name>
</gene>
<name>A0A2N5N2S0_9BACL</name>
<evidence type="ECO:0000313" key="2">
    <source>
        <dbReference type="Proteomes" id="UP000234789"/>
    </source>
</evidence>
<proteinExistence type="predicted"/>
<accession>A0A2N5N2S0</accession>
<dbReference type="AlphaFoldDB" id="A0A2N5N2S0"/>
<comment type="caution">
    <text evidence="1">The sequence shown here is derived from an EMBL/GenBank/DDBJ whole genome shotgun (WGS) entry which is preliminary data.</text>
</comment>
<keyword evidence="2" id="KW-1185">Reference proteome</keyword>